<reference evidence="1" key="1">
    <citation type="submission" date="2020-08" db="EMBL/GenBank/DDBJ databases">
        <authorList>
            <person name="Uke A."/>
            <person name="Chhe C."/>
            <person name="Baramee S."/>
            <person name="Kosugi A."/>
        </authorList>
    </citation>
    <scope>NUCLEOTIDE SEQUENCE</scope>
    <source>
        <strain evidence="1">DA-C8</strain>
    </source>
</reference>
<comment type="caution">
    <text evidence="1">The sequence shown here is derived from an EMBL/GenBank/DDBJ whole genome shotgun (WGS) entry which is preliminary data.</text>
</comment>
<dbReference type="AlphaFoldDB" id="A0A916VGK5"/>
<keyword evidence="2" id="KW-1185">Reference proteome</keyword>
<gene>
    <name evidence="1" type="ORF">PRECH8_28130</name>
</gene>
<accession>A0A916VGK5</accession>
<organism evidence="1 2">
    <name type="scientific">Insulibacter thermoxylanivorax</name>
    <dbReference type="NCBI Taxonomy" id="2749268"/>
    <lineage>
        <taxon>Bacteria</taxon>
        <taxon>Bacillati</taxon>
        <taxon>Bacillota</taxon>
        <taxon>Bacilli</taxon>
        <taxon>Bacillales</taxon>
        <taxon>Paenibacillaceae</taxon>
        <taxon>Insulibacter</taxon>
    </lineage>
</organism>
<evidence type="ECO:0000313" key="1">
    <source>
        <dbReference type="EMBL" id="GFR39517.1"/>
    </source>
</evidence>
<proteinExistence type="predicted"/>
<protein>
    <submittedName>
        <fullName evidence="1">Uncharacterized protein</fullName>
    </submittedName>
</protein>
<dbReference type="EMBL" id="BMAQ01000048">
    <property type="protein sequence ID" value="GFR39517.1"/>
    <property type="molecule type" value="Genomic_DNA"/>
</dbReference>
<reference evidence="1" key="2">
    <citation type="journal article" date="2021" name="Data Brief">
        <title>Draft genome sequence data of the facultative, thermophilic, xylanolytic bacterium Paenibacillus sp. strain DA-C8.</title>
        <authorList>
            <person name="Chhe C."/>
            <person name="Uke A."/>
            <person name="Baramee S."/>
            <person name="Ungkulpasvich U."/>
            <person name="Tachaapaikoon C."/>
            <person name="Pason P."/>
            <person name="Waeonukul R."/>
            <person name="Ratanakhanokchai K."/>
            <person name="Kosugi A."/>
        </authorList>
    </citation>
    <scope>NUCLEOTIDE SEQUENCE</scope>
    <source>
        <strain evidence="1">DA-C8</strain>
    </source>
</reference>
<sequence>MYVGCRIRLCERPNVDHNNLLWERLCRSHPNSDKGANPMTDLLQQDPLKPELTVHLQPHSAIILDRKSMYYG</sequence>
<name>A0A916VGK5_9BACL</name>
<evidence type="ECO:0000313" key="2">
    <source>
        <dbReference type="Proteomes" id="UP000654993"/>
    </source>
</evidence>
<dbReference type="Proteomes" id="UP000654993">
    <property type="component" value="Unassembled WGS sequence"/>
</dbReference>